<evidence type="ECO:0000256" key="1">
    <source>
        <dbReference type="SAM" id="MobiDB-lite"/>
    </source>
</evidence>
<accession>A0AAN7MT21</accession>
<feature type="region of interest" description="Disordered" evidence="1">
    <location>
        <begin position="1"/>
        <end position="22"/>
    </location>
</feature>
<dbReference type="Proteomes" id="UP001333110">
    <property type="component" value="Unassembled WGS sequence"/>
</dbReference>
<reference evidence="3 4" key="1">
    <citation type="journal article" date="2023" name="J. Hered.">
        <title>Chromosome-level genome of the wood stork (Mycteria americana) provides insight into avian chromosome evolution.</title>
        <authorList>
            <person name="Flamio R. Jr."/>
            <person name="Ramstad K.M."/>
        </authorList>
    </citation>
    <scope>NUCLEOTIDE SEQUENCE [LARGE SCALE GENOMIC DNA]</scope>
    <source>
        <strain evidence="3">JAX WOST 10</strain>
    </source>
</reference>
<keyword evidence="4" id="KW-1185">Reference proteome</keyword>
<comment type="caution">
    <text evidence="3">The sequence shown here is derived from an EMBL/GenBank/DDBJ whole genome shotgun (WGS) entry which is preliminary data.</text>
</comment>
<organism evidence="3 4">
    <name type="scientific">Mycteria americana</name>
    <name type="common">Wood stork</name>
    <dbReference type="NCBI Taxonomy" id="33587"/>
    <lineage>
        <taxon>Eukaryota</taxon>
        <taxon>Metazoa</taxon>
        <taxon>Chordata</taxon>
        <taxon>Craniata</taxon>
        <taxon>Vertebrata</taxon>
        <taxon>Euteleostomi</taxon>
        <taxon>Archelosauria</taxon>
        <taxon>Archosauria</taxon>
        <taxon>Dinosauria</taxon>
        <taxon>Saurischia</taxon>
        <taxon>Theropoda</taxon>
        <taxon>Coelurosauria</taxon>
        <taxon>Aves</taxon>
        <taxon>Neognathae</taxon>
        <taxon>Neoaves</taxon>
        <taxon>Aequornithes</taxon>
        <taxon>Ciconiiformes</taxon>
        <taxon>Ciconiidae</taxon>
        <taxon>Mycteria</taxon>
    </lineage>
</organism>
<dbReference type="EMBL" id="JAUNZN010000013">
    <property type="protein sequence ID" value="KAK4813015.1"/>
    <property type="molecule type" value="Genomic_DNA"/>
</dbReference>
<protein>
    <recommendedName>
        <fullName evidence="2">Smoothelin domain-containing protein</fullName>
    </recommendedName>
</protein>
<feature type="compositionally biased region" description="Polar residues" evidence="1">
    <location>
        <begin position="132"/>
        <end position="147"/>
    </location>
</feature>
<evidence type="ECO:0000313" key="4">
    <source>
        <dbReference type="Proteomes" id="UP001333110"/>
    </source>
</evidence>
<evidence type="ECO:0000259" key="2">
    <source>
        <dbReference type="Pfam" id="PF12510"/>
    </source>
</evidence>
<feature type="compositionally biased region" description="Low complexity" evidence="1">
    <location>
        <begin position="112"/>
        <end position="131"/>
    </location>
</feature>
<dbReference type="AlphaFoldDB" id="A0AAN7MT21"/>
<evidence type="ECO:0000313" key="3">
    <source>
        <dbReference type="EMBL" id="KAK4813015.1"/>
    </source>
</evidence>
<dbReference type="InterPro" id="IPR022189">
    <property type="entry name" value="SMTN"/>
</dbReference>
<name>A0AAN7MT21_MYCAM</name>
<feature type="region of interest" description="Disordered" evidence="1">
    <location>
        <begin position="82"/>
        <end position="147"/>
    </location>
</feature>
<proteinExistence type="predicted"/>
<dbReference type="Pfam" id="PF12510">
    <property type="entry name" value="Smoothelin"/>
    <property type="match status" value="1"/>
</dbReference>
<gene>
    <name evidence="3" type="ORF">QYF61_005881</name>
</gene>
<sequence>MEPEVVEQPRTPRLEPELPNGMEKVQVRELERRSKLNVEELNRIEDEDVLDKMVPPLPLGSWEKLDRTTDFEERRLIRNAMRELRQRKRDQREKERDQRLQETRSQATAGRASHATETTTTQSTQSADGSARSTVTKTERLIQSSTG</sequence>
<feature type="domain" description="Smoothelin" evidence="2">
    <location>
        <begin position="65"/>
        <end position="88"/>
    </location>
</feature>
<feature type="compositionally biased region" description="Basic and acidic residues" evidence="1">
    <location>
        <begin position="82"/>
        <end position="102"/>
    </location>
</feature>